<dbReference type="VEuPathDB" id="PlasmoDB:PVLDE_1202940"/>
<organism evidence="1 2">
    <name type="scientific">Plasmodium vinckei lentum</name>
    <dbReference type="NCBI Taxonomy" id="138297"/>
    <lineage>
        <taxon>Eukaryota</taxon>
        <taxon>Sar</taxon>
        <taxon>Alveolata</taxon>
        <taxon>Apicomplexa</taxon>
        <taxon>Aconoidasida</taxon>
        <taxon>Haemosporida</taxon>
        <taxon>Plasmodiidae</taxon>
        <taxon>Plasmodium</taxon>
        <taxon>Plasmodium (Vinckeia)</taxon>
    </lineage>
</organism>
<accession>A0A6V7SJD4</accession>
<gene>
    <name evidence="1" type="ORF">PVLDE_1202940</name>
</gene>
<name>A0A6V7SJD4_PLAVN</name>
<dbReference type="Proteomes" id="UP000515308">
    <property type="component" value="Chromosome PVLDE_12"/>
</dbReference>
<evidence type="ECO:0000313" key="1">
    <source>
        <dbReference type="EMBL" id="CAD2098735.1"/>
    </source>
</evidence>
<dbReference type="EMBL" id="LR865374">
    <property type="protein sequence ID" value="CAD2098735.1"/>
    <property type="molecule type" value="Genomic_DNA"/>
</dbReference>
<protein>
    <submittedName>
        <fullName evidence="1">Uncharacterized protein</fullName>
    </submittedName>
</protein>
<dbReference type="AlphaFoldDB" id="A0A6V7SJD4"/>
<evidence type="ECO:0000313" key="2">
    <source>
        <dbReference type="Proteomes" id="UP000515308"/>
    </source>
</evidence>
<proteinExistence type="predicted"/>
<reference evidence="1 2" key="1">
    <citation type="submission" date="2020-08" db="EMBL/GenBank/DDBJ databases">
        <authorList>
            <person name="Ramaprasad A."/>
        </authorList>
    </citation>
    <scope>NUCLEOTIDE SEQUENCE [LARGE SCALE GENOMIC DNA]</scope>
</reference>
<sequence length="136" mass="16543">MVVNKKSEFPIIEKIFTLKKNDNSQYYEDIINEKKNLHKIINININNIKDDLLNQDLSLDICQKKKDYYLNTKSTNHIQNYFYFYDYRKCVYNIDGKMYMEKNPVQITNNNKERDTRLNELIPIQNYNSFIYAYNI</sequence>